<dbReference type="AlphaFoldDB" id="A0A410RVP2"/>
<dbReference type="Pfam" id="PF13391">
    <property type="entry name" value="HNH_2"/>
    <property type="match status" value="1"/>
</dbReference>
<sequence length="466" mass="51257">MSTLVRASVLVASVASRECLRRAQDPGDRWLKLSQDRRMPFDDFRAWLQTRYTSETTGRPLSRAAAGDYVSRLRKLSLLTGRDVENASGDELDSFLKLLSTNAGLRQRIPLKVVDDVAVAVRRYREFLGEAAASTEYQVENEVVDSVTPRDGSEEVTEEALVESVTGRTRSAKHKPEQFAAACEWAEQVVDGHKTRAEAIAALVEEQGMNAGSAEVLLNNYRCLRLGQGFSSPMSAEATQYFVDSIVDRFGAESIPGLMTSLQGYVAYAVAQWGNPSKGVVRILDALRGQFIASEAWSSLVSAATALPPSSPEESPNLAASEILREIWVRGPQHAAFRRELLRRWSGSCSVHGVPCNGQLRASHIVAWRLDESLRGDVNNGLLLSSPLDALFDQGLISFADDGNLLESDQLQRETALHFGVRPGLRLRWDHLPDPALQAIRANLALHRAFHFSGQQHRYAPPASAP</sequence>
<name>A0A410RVP2_CORCK</name>
<proteinExistence type="predicted"/>
<organism evidence="2 3">
    <name type="scientific">Corallococcus coralloides</name>
    <name type="common">Myxococcus coralloides</name>
    <dbReference type="NCBI Taxonomy" id="184914"/>
    <lineage>
        <taxon>Bacteria</taxon>
        <taxon>Pseudomonadati</taxon>
        <taxon>Myxococcota</taxon>
        <taxon>Myxococcia</taxon>
        <taxon>Myxococcales</taxon>
        <taxon>Cystobacterineae</taxon>
        <taxon>Myxococcaceae</taxon>
        <taxon>Corallococcus</taxon>
    </lineage>
</organism>
<dbReference type="Proteomes" id="UP000288758">
    <property type="component" value="Chromosome"/>
</dbReference>
<evidence type="ECO:0000259" key="1">
    <source>
        <dbReference type="Pfam" id="PF13391"/>
    </source>
</evidence>
<evidence type="ECO:0000313" key="2">
    <source>
        <dbReference type="EMBL" id="QAT85922.1"/>
    </source>
</evidence>
<reference evidence="2 3" key="1">
    <citation type="submission" date="2018-12" db="EMBL/GenBank/DDBJ databases">
        <title>Complete Genome Sequence of the Corallopyronin A producing Myxobacterium Corallococcus coralloides B035.</title>
        <authorList>
            <person name="Bouhired S.M."/>
            <person name="Rupp O."/>
            <person name="Blom J."/>
            <person name="Schaeberle T.F."/>
            <person name="Kehraus S."/>
            <person name="Schiefer A."/>
            <person name="Pfarr K."/>
            <person name="Goesmann A."/>
            <person name="Hoerauf A."/>
            <person name="Koenig G.M."/>
        </authorList>
    </citation>
    <scope>NUCLEOTIDE SEQUENCE [LARGE SCALE GENOMIC DNA]</scope>
    <source>
        <strain evidence="2 3">B035</strain>
    </source>
</reference>
<feature type="domain" description="HNH nuclease" evidence="1">
    <location>
        <begin position="358"/>
        <end position="399"/>
    </location>
</feature>
<dbReference type="EMBL" id="CP034669">
    <property type="protein sequence ID" value="QAT85922.1"/>
    <property type="molecule type" value="Genomic_DNA"/>
</dbReference>
<evidence type="ECO:0000313" key="3">
    <source>
        <dbReference type="Proteomes" id="UP000288758"/>
    </source>
</evidence>
<protein>
    <recommendedName>
        <fullName evidence="1">HNH nuclease domain-containing protein</fullName>
    </recommendedName>
</protein>
<dbReference type="InterPro" id="IPR003615">
    <property type="entry name" value="HNH_nuc"/>
</dbReference>
<gene>
    <name evidence="2" type="ORF">EJ065_4369</name>
</gene>
<accession>A0A410RVP2</accession>